<organism evidence="9 10">
    <name type="scientific">Diaporthe helianthi</name>
    <dbReference type="NCBI Taxonomy" id="158607"/>
    <lineage>
        <taxon>Eukaryota</taxon>
        <taxon>Fungi</taxon>
        <taxon>Dikarya</taxon>
        <taxon>Ascomycota</taxon>
        <taxon>Pezizomycotina</taxon>
        <taxon>Sordariomycetes</taxon>
        <taxon>Sordariomycetidae</taxon>
        <taxon>Diaporthales</taxon>
        <taxon>Diaporthaceae</taxon>
        <taxon>Diaporthe</taxon>
    </lineage>
</organism>
<keyword evidence="5 8" id="KW-0732">Signal</keyword>
<evidence type="ECO:0000256" key="4">
    <source>
        <dbReference type="ARBA" id="ARBA00022525"/>
    </source>
</evidence>
<dbReference type="InterPro" id="IPR017853">
    <property type="entry name" value="GH"/>
</dbReference>
<evidence type="ECO:0000256" key="5">
    <source>
        <dbReference type="ARBA" id="ARBA00022729"/>
    </source>
</evidence>
<keyword evidence="10" id="KW-1185">Reference proteome</keyword>
<dbReference type="InParanoid" id="A0A2P5HPR1"/>
<dbReference type="Gene3D" id="3.20.20.80">
    <property type="entry name" value="Glycosidases"/>
    <property type="match status" value="1"/>
</dbReference>
<dbReference type="FunCoup" id="A0A2P5HPR1">
    <property type="interactions" value="401"/>
</dbReference>
<dbReference type="AlphaFoldDB" id="A0A2P5HPR1"/>
<name>A0A2P5HPR1_DIAHE</name>
<evidence type="ECO:0000256" key="3">
    <source>
        <dbReference type="ARBA" id="ARBA00022512"/>
    </source>
</evidence>
<feature type="chain" id="PRO_5015122441" evidence="8">
    <location>
        <begin position="19"/>
        <end position="357"/>
    </location>
</feature>
<evidence type="ECO:0000256" key="7">
    <source>
        <dbReference type="RuleBase" id="RU004335"/>
    </source>
</evidence>
<dbReference type="Proteomes" id="UP000094444">
    <property type="component" value="Unassembled WGS sequence"/>
</dbReference>
<dbReference type="GO" id="GO:0009986">
    <property type="term" value="C:cell surface"/>
    <property type="evidence" value="ECO:0007669"/>
    <property type="project" value="TreeGrafter"/>
</dbReference>
<evidence type="ECO:0000256" key="6">
    <source>
        <dbReference type="ARBA" id="ARBA00022801"/>
    </source>
</evidence>
<comment type="subcellular location">
    <subcellularLocation>
        <location evidence="1">Secreted</location>
        <location evidence="1">Cell wall</location>
    </subcellularLocation>
</comment>
<dbReference type="OrthoDB" id="77201at2759"/>
<evidence type="ECO:0000256" key="2">
    <source>
        <dbReference type="ARBA" id="ARBA00008773"/>
    </source>
</evidence>
<reference evidence="9" key="1">
    <citation type="submission" date="2017-09" db="EMBL/GenBank/DDBJ databases">
        <title>Polyketide synthases of a Diaporthe helianthi virulent isolate.</title>
        <authorList>
            <person name="Baroncelli R."/>
        </authorList>
    </citation>
    <scope>NUCLEOTIDE SEQUENCE [LARGE SCALE GENOMIC DNA]</scope>
    <source>
        <strain evidence="9">7/96</strain>
    </source>
</reference>
<evidence type="ECO:0000313" key="9">
    <source>
        <dbReference type="EMBL" id="POS72240.1"/>
    </source>
</evidence>
<dbReference type="InterPro" id="IPR000490">
    <property type="entry name" value="Glyco_hydro_17"/>
</dbReference>
<feature type="signal peptide" evidence="8">
    <location>
        <begin position="1"/>
        <end position="18"/>
    </location>
</feature>
<dbReference type="GO" id="GO:0005576">
    <property type="term" value="C:extracellular region"/>
    <property type="evidence" value="ECO:0007669"/>
    <property type="project" value="TreeGrafter"/>
</dbReference>
<dbReference type="STRING" id="158607.A0A2P5HPR1"/>
<dbReference type="InterPro" id="IPR050732">
    <property type="entry name" value="Beta-glucan_modifiers"/>
</dbReference>
<proteinExistence type="inferred from homology"/>
<dbReference type="Pfam" id="PF00332">
    <property type="entry name" value="Glyco_hydro_17"/>
    <property type="match status" value="1"/>
</dbReference>
<evidence type="ECO:0000256" key="1">
    <source>
        <dbReference type="ARBA" id="ARBA00004191"/>
    </source>
</evidence>
<dbReference type="SUPFAM" id="SSF51445">
    <property type="entry name" value="(Trans)glycosidases"/>
    <property type="match status" value="1"/>
</dbReference>
<dbReference type="PANTHER" id="PTHR16631:SF16">
    <property type="entry name" value="GPI-ANCHORED CELL WALL BETA-1,3-ENDOGLUCANASE EGLC"/>
    <property type="match status" value="1"/>
</dbReference>
<comment type="similarity">
    <text evidence="2 7">Belongs to the glycosyl hydrolase 17 family.</text>
</comment>
<sequence length="357" mass="38534">MHSFNVALLSLLAIRCNGQQMPTGILGFNSGATKDNNVAKVQSDFQDEFETAQKLRGSPGLFNSVRLYTMIQSGSETDPISAFPAALATNTSMLLGIWCSGTKSIKNELEAMQNAINQYGQRFADLVVGLSVGSEDLYRMSESGVQNDAGVGQGPDEIVGFIRDVRSAIQGTILADKPIVHVDSWSAWANESNSAVVDAVDVIGTDVYSYYEKNKGNVFSNSTTIFDYIFGETVNASQGKPVWVTETGYPASGPTFGQAVASVSNAAEYWQEIGCDRLFGRVNTWWYVLRDSNPANKEKFAITDDLSTTAKFNLTCTPGSGAPAAINLTPESAAPSVYYDHLLFIASFLGISVWVLL</sequence>
<protein>
    <submittedName>
        <fullName evidence="9">GPI-anchored cell wall beta-1,3-endoglucanase EglC</fullName>
    </submittedName>
</protein>
<comment type="caution">
    <text evidence="9">The sequence shown here is derived from an EMBL/GenBank/DDBJ whole genome shotgun (WGS) entry which is preliminary data.</text>
</comment>
<keyword evidence="6" id="KW-0378">Hydrolase</keyword>
<accession>A0A2P5HPR1</accession>
<keyword evidence="4" id="KW-0964">Secreted</keyword>
<gene>
    <name evidence="9" type="ORF">DHEL01_v209363</name>
</gene>
<dbReference type="GO" id="GO:0071555">
    <property type="term" value="P:cell wall organization"/>
    <property type="evidence" value="ECO:0007669"/>
    <property type="project" value="TreeGrafter"/>
</dbReference>
<dbReference type="GO" id="GO:0009277">
    <property type="term" value="C:fungal-type cell wall"/>
    <property type="evidence" value="ECO:0007669"/>
    <property type="project" value="TreeGrafter"/>
</dbReference>
<dbReference type="GO" id="GO:0042973">
    <property type="term" value="F:glucan endo-1,3-beta-D-glucosidase activity"/>
    <property type="evidence" value="ECO:0007669"/>
    <property type="project" value="TreeGrafter"/>
</dbReference>
<dbReference type="PANTHER" id="PTHR16631">
    <property type="entry name" value="GLUCAN 1,3-BETA-GLUCOSIDASE"/>
    <property type="match status" value="1"/>
</dbReference>
<dbReference type="EMBL" id="MAVT02001049">
    <property type="protein sequence ID" value="POS72240.1"/>
    <property type="molecule type" value="Genomic_DNA"/>
</dbReference>
<keyword evidence="3" id="KW-0134">Cell wall</keyword>
<evidence type="ECO:0000313" key="10">
    <source>
        <dbReference type="Proteomes" id="UP000094444"/>
    </source>
</evidence>
<evidence type="ECO:0000256" key="8">
    <source>
        <dbReference type="SAM" id="SignalP"/>
    </source>
</evidence>
<dbReference type="GO" id="GO:0005975">
    <property type="term" value="P:carbohydrate metabolic process"/>
    <property type="evidence" value="ECO:0007669"/>
    <property type="project" value="InterPro"/>
</dbReference>